<proteinExistence type="predicted"/>
<dbReference type="Proteomes" id="UP000092460">
    <property type="component" value="Unassembled WGS sequence"/>
</dbReference>
<evidence type="ECO:0000313" key="1">
    <source>
        <dbReference type="EnsemblMetazoa" id="GPPI001515-PA"/>
    </source>
</evidence>
<dbReference type="VEuPathDB" id="VectorBase:GPPI001515"/>
<evidence type="ECO:0000313" key="2">
    <source>
        <dbReference type="Proteomes" id="UP000092460"/>
    </source>
</evidence>
<dbReference type="AlphaFoldDB" id="A0A1B0AM40"/>
<organism evidence="1 2">
    <name type="scientific">Glossina palpalis gambiensis</name>
    <dbReference type="NCBI Taxonomy" id="67801"/>
    <lineage>
        <taxon>Eukaryota</taxon>
        <taxon>Metazoa</taxon>
        <taxon>Ecdysozoa</taxon>
        <taxon>Arthropoda</taxon>
        <taxon>Hexapoda</taxon>
        <taxon>Insecta</taxon>
        <taxon>Pterygota</taxon>
        <taxon>Neoptera</taxon>
        <taxon>Endopterygota</taxon>
        <taxon>Diptera</taxon>
        <taxon>Brachycera</taxon>
        <taxon>Muscomorpha</taxon>
        <taxon>Hippoboscoidea</taxon>
        <taxon>Glossinidae</taxon>
        <taxon>Glossina</taxon>
    </lineage>
</organism>
<dbReference type="EMBL" id="JXJN01000323">
    <property type="status" value="NOT_ANNOTATED_CDS"/>
    <property type="molecule type" value="Genomic_DNA"/>
</dbReference>
<protein>
    <submittedName>
        <fullName evidence="1">Uncharacterized protein</fullName>
    </submittedName>
</protein>
<reference evidence="1" key="2">
    <citation type="submission" date="2020-05" db="UniProtKB">
        <authorList>
            <consortium name="EnsemblMetazoa"/>
        </authorList>
    </citation>
    <scope>IDENTIFICATION</scope>
    <source>
        <strain evidence="1">IAEA</strain>
    </source>
</reference>
<reference evidence="2" key="1">
    <citation type="submission" date="2015-01" db="EMBL/GenBank/DDBJ databases">
        <authorList>
            <person name="Aksoy S."/>
            <person name="Warren W."/>
            <person name="Wilson R.K."/>
        </authorList>
    </citation>
    <scope>NUCLEOTIDE SEQUENCE [LARGE SCALE GENOMIC DNA]</scope>
    <source>
        <strain evidence="2">IAEA</strain>
    </source>
</reference>
<accession>A0A1B0AM40</accession>
<dbReference type="EnsemblMetazoa" id="GPPI001515-RA">
    <property type="protein sequence ID" value="GPPI001515-PA"/>
    <property type="gene ID" value="GPPI001515"/>
</dbReference>
<keyword evidence="2" id="KW-1185">Reference proteome</keyword>
<sequence length="193" mass="22704">MYYTHISQFKEYLEERNVSKMDQRWNTDKGLYVLTYDLFAGTGAENVIERKDKTIRDELTIETYFRCTLIKLGKKINLDRVNFVALGIHHNFSPKRKENVTARVFPLSDNVTKYYGAVFYVACTKRNGYMECFVVEECKKIWPEMGDSPILNENYLVGTARRMKSCKCAYIYAKMTGIFVETKNGLKRALRYW</sequence>
<name>A0A1B0AM40_9MUSC</name>